<feature type="transmembrane region" description="Helical" evidence="1">
    <location>
        <begin position="140"/>
        <end position="156"/>
    </location>
</feature>
<feature type="transmembrane region" description="Helical" evidence="1">
    <location>
        <begin position="232"/>
        <end position="252"/>
    </location>
</feature>
<reference evidence="3" key="1">
    <citation type="submission" date="2016-04" db="EMBL/GenBank/DDBJ databases">
        <title>Fast-growing isolate from the root nodules of Vavilovia formosa.</title>
        <authorList>
            <person name="Kimeklis A."/>
            <person name="Safronova V."/>
            <person name="Belimov A."/>
            <person name="Andronov E."/>
        </authorList>
    </citation>
    <scope>NUCLEOTIDE SEQUENCE [LARGE SCALE GENOMIC DNA]</scope>
    <source>
        <strain evidence="3">Vaf-46</strain>
    </source>
</reference>
<feature type="transmembrane region" description="Helical" evidence="1">
    <location>
        <begin position="198"/>
        <end position="220"/>
    </location>
</feature>
<feature type="transmembrane region" description="Helical" evidence="1">
    <location>
        <begin position="316"/>
        <end position="337"/>
    </location>
</feature>
<keyword evidence="1" id="KW-0812">Transmembrane</keyword>
<comment type="caution">
    <text evidence="3">The sequence shown here is derived from an EMBL/GenBank/DDBJ whole genome shotgun (WGS) entry which is preliminary data.</text>
</comment>
<gene>
    <name evidence="3" type="ORF">A4U53_02250</name>
    <name evidence="2" type="ORF">GR204_07815</name>
</gene>
<dbReference type="RefSeq" id="WP_064247814.1">
    <property type="nucleotide sequence ID" value="NZ_CAXUSC020000001.1"/>
</dbReference>
<organism evidence="3">
    <name type="scientific">Rhizobium leguminosarum</name>
    <dbReference type="NCBI Taxonomy" id="384"/>
    <lineage>
        <taxon>Bacteria</taxon>
        <taxon>Pseudomonadati</taxon>
        <taxon>Pseudomonadota</taxon>
        <taxon>Alphaproteobacteria</taxon>
        <taxon>Hyphomicrobiales</taxon>
        <taxon>Rhizobiaceae</taxon>
        <taxon>Rhizobium/Agrobacterium group</taxon>
        <taxon>Rhizobium</taxon>
    </lineage>
</organism>
<evidence type="ECO:0000256" key="1">
    <source>
        <dbReference type="SAM" id="Phobius"/>
    </source>
</evidence>
<keyword evidence="1" id="KW-0472">Membrane</keyword>
<accession>A0A179BRP1</accession>
<feature type="transmembrane region" description="Helical" evidence="1">
    <location>
        <begin position="163"/>
        <end position="186"/>
    </location>
</feature>
<dbReference type="EMBL" id="LWBS01000220">
    <property type="protein sequence ID" value="OAP94055.1"/>
    <property type="molecule type" value="Genomic_DNA"/>
</dbReference>
<evidence type="ECO:0000313" key="2">
    <source>
        <dbReference type="EMBL" id="NEI33908.1"/>
    </source>
</evidence>
<evidence type="ECO:0000313" key="3">
    <source>
        <dbReference type="EMBL" id="OAP94055.1"/>
    </source>
</evidence>
<feature type="transmembrane region" description="Helical" evidence="1">
    <location>
        <begin position="66"/>
        <end position="93"/>
    </location>
</feature>
<dbReference type="AlphaFoldDB" id="A0A179BRP1"/>
<feature type="transmembrane region" description="Helical" evidence="1">
    <location>
        <begin position="267"/>
        <end position="286"/>
    </location>
</feature>
<dbReference type="Proteomes" id="UP000471560">
    <property type="component" value="Unassembled WGS sequence"/>
</dbReference>
<name>A0A179BRP1_RHILE</name>
<protein>
    <recommendedName>
        <fullName evidence="5">DUF2157 domain-containing protein</fullName>
    </recommendedName>
</protein>
<evidence type="ECO:0008006" key="5">
    <source>
        <dbReference type="Google" id="ProtNLM"/>
    </source>
</evidence>
<reference evidence="2 4" key="2">
    <citation type="submission" date="2019-12" db="EMBL/GenBank/DDBJ databases">
        <title>Rhizobium genotypes associated with high levels of biological nitrogen fixation by grain legumes in a temperate-maritime cropping system.</title>
        <authorList>
            <person name="Maluk M."/>
            <person name="Francesc Ferrando Molina F."/>
            <person name="Lopez Del Egido L."/>
            <person name="Lafos M."/>
            <person name="Langarica-Fuentes A."/>
            <person name="Gebre Yohannes G."/>
            <person name="Young M.W."/>
            <person name="Martin P."/>
            <person name="Gantlett R."/>
            <person name="Kenicer G."/>
            <person name="Hawes C."/>
            <person name="Begg G.S."/>
            <person name="Quilliam R.S."/>
            <person name="Squire G.R."/>
            <person name="Poole P.S."/>
            <person name="Young P.W."/>
            <person name="Iannetta P.M."/>
            <person name="James E.K."/>
        </authorList>
    </citation>
    <scope>NUCLEOTIDE SEQUENCE [LARGE SCALE GENOMIC DNA]</scope>
    <source>
        <strain evidence="2 4">JHI1096</strain>
    </source>
</reference>
<keyword evidence="1" id="KW-1133">Transmembrane helix</keyword>
<feature type="transmembrane region" description="Helical" evidence="1">
    <location>
        <begin position="291"/>
        <end position="310"/>
    </location>
</feature>
<sequence length="364" mass="39529">MTELRSILDEAARQGLISPEAGGRLLPFLAERGVTVIEARPVMAAQEEQAWSDTETPRFVRGFHDVLITIGVVVALGGLWGLAALYAVLPAIIVLSEILVRRQRLALPAVSLTIALFCWTFLLMSFFFKPITPAFNGAEATQFVAGFPIILGAYYVRYRVPLALALCIMSALAFVLTLFLRLMQWASGDPQFFANHPVLLAVVCLVCALGLFATALYFDLGDRMRRTTRSDIAFWLHLGAAPALLFSVRLLISFDGNLLDVAQTVSIKTPIIVISVAVLMLIGLVIDRRAFVTSGLLSLGFAIYGIFRQGSATVDTYIFTTLIVVGAIVLVIGTGWMPLRRIVLRALPAAISQRLPPAVLGATP</sequence>
<dbReference type="eggNOG" id="ENOG502Z8Y9">
    <property type="taxonomic scope" value="Bacteria"/>
</dbReference>
<proteinExistence type="predicted"/>
<evidence type="ECO:0000313" key="4">
    <source>
        <dbReference type="Proteomes" id="UP000471560"/>
    </source>
</evidence>
<dbReference type="EMBL" id="WUEZ01000007">
    <property type="protein sequence ID" value="NEI33908.1"/>
    <property type="molecule type" value="Genomic_DNA"/>
</dbReference>
<feature type="transmembrane region" description="Helical" evidence="1">
    <location>
        <begin position="105"/>
        <end position="128"/>
    </location>
</feature>